<dbReference type="SMART" id="SM00471">
    <property type="entry name" value="HDc"/>
    <property type="match status" value="1"/>
</dbReference>
<dbReference type="InterPro" id="IPR000014">
    <property type="entry name" value="PAS"/>
</dbReference>
<dbReference type="PROSITE" id="PS50887">
    <property type="entry name" value="GGDEF"/>
    <property type="match status" value="1"/>
</dbReference>
<evidence type="ECO:0000313" key="7">
    <source>
        <dbReference type="EMBL" id="EHQ91670.1"/>
    </source>
</evidence>
<dbReference type="eggNOG" id="COG2199">
    <property type="taxonomic scope" value="Bacteria"/>
</dbReference>
<evidence type="ECO:0000259" key="5">
    <source>
        <dbReference type="PROSITE" id="PS51831"/>
    </source>
</evidence>
<evidence type="ECO:0000259" key="4">
    <source>
        <dbReference type="PROSITE" id="PS50887"/>
    </source>
</evidence>
<keyword evidence="1" id="KW-0175">Coiled coil</keyword>
<dbReference type="Gene3D" id="3.30.450.20">
    <property type="entry name" value="PAS domain"/>
    <property type="match status" value="2"/>
</dbReference>
<keyword evidence="8" id="KW-1185">Reference proteome</keyword>
<dbReference type="InterPro" id="IPR018771">
    <property type="entry name" value="PocR_dom"/>
</dbReference>
<dbReference type="PANTHER" id="PTHR43155:SF2">
    <property type="entry name" value="CYCLIC DI-GMP PHOSPHODIESTERASE PA4108"/>
    <property type="match status" value="1"/>
</dbReference>
<dbReference type="PROSITE" id="PS51831">
    <property type="entry name" value="HD"/>
    <property type="match status" value="1"/>
</dbReference>
<dbReference type="NCBIfam" id="TIGR00254">
    <property type="entry name" value="GGDEF"/>
    <property type="match status" value="1"/>
</dbReference>
<evidence type="ECO:0000259" key="2">
    <source>
        <dbReference type="PROSITE" id="PS50112"/>
    </source>
</evidence>
<dbReference type="InterPro" id="IPR000700">
    <property type="entry name" value="PAS-assoc_C"/>
</dbReference>
<dbReference type="eggNOG" id="COG2206">
    <property type="taxonomic scope" value="Bacteria"/>
</dbReference>
<feature type="domain" description="GGDEF" evidence="4">
    <location>
        <begin position="558"/>
        <end position="690"/>
    </location>
</feature>
<dbReference type="AlphaFoldDB" id="H5XYW4"/>
<dbReference type="InterPro" id="IPR035965">
    <property type="entry name" value="PAS-like_dom_sf"/>
</dbReference>
<dbReference type="PROSITE" id="PS50112">
    <property type="entry name" value="PAS"/>
    <property type="match status" value="2"/>
</dbReference>
<dbReference type="Proteomes" id="UP000005104">
    <property type="component" value="Chromosome"/>
</dbReference>
<feature type="domain" description="PAC" evidence="3">
    <location>
        <begin position="362"/>
        <end position="412"/>
    </location>
</feature>
<dbReference type="SMART" id="SM00086">
    <property type="entry name" value="PAC"/>
    <property type="match status" value="2"/>
</dbReference>
<sequence>MEQTFTSGDYLDITNYVFSELFDLDEIQKIQDLFSAATGVASIITEPDGTPITEPSGFCSLCNEIIRKTEIGLRNCLISDSIIGSPDKDAPKIQRCLSGGLIDGGASIIVDGKHIANWLIGQVLDEDYEIEDLLTYADVIGVEREVYKNELLKVKRMSKLQFEHVCEFLFQYAGQLSKYIIKNIALTHEINRKLLNEAEINNINRELEIRVKRRTTQLEESNAELEEVNAILEEEIIERHHAEEEIKKLNEALENRVIERTIQLQDMNSILEEEILEKRQAENELHKERVFTDALFHSVPGMIYLYDDKSKLVRWNKNHEEMTGYTSEELAHMNLLDWYKGDEKSQRAVREGIRRVNQTGFGEAEADLQKKDGTKIPIYFTASSVTIDNKQYFAGIGIDITERKLLYERLQKYQILAERANDAMLFIDKEGNILEANDAAVRIYGYTYQEFSAMNISDLRHSNKSYIIKQMEAADKGGIIFETVHYLKDGTLINVEVSSQGTFLGDNRVLLSIVRDITDRKKREAENRYLSYHDVLTGLYNRRFYEEEIKRLDIENNLPISIIMGDVNGLKLVNDAFGQDTGDLLLQKVAAAIRRACRTEDIVARWGGDEFVILLPKTKTEEAEEIVNRIKDLSDNEYVNSIRVSITLGWDTKKTMDEDIQKVLKNVEDSMYKHKIIENEGMRGNTISTIINTLHEKNPREEQHSKRVSELCQKIGEALGFSEIEVSRLKVVGLLHDIGKIAIDEGILNKSGKLTETEWEQIKKHPDIGYRILSSSFDMLELADCILAHHERWDGAGYPKGLKGAAIPRVSRIIALADAYDAMISERPYRDAMSEEQAMIEIEKNVGTQFDPEITKIFIERVLIKRRG</sequence>
<dbReference type="InterPro" id="IPR006674">
    <property type="entry name" value="HD_domain"/>
</dbReference>
<proteinExistence type="predicted"/>
<evidence type="ECO:0000313" key="8">
    <source>
        <dbReference type="Proteomes" id="UP000005104"/>
    </source>
</evidence>
<dbReference type="InterPro" id="IPR037522">
    <property type="entry name" value="HD_GYP_dom"/>
</dbReference>
<dbReference type="InterPro" id="IPR003607">
    <property type="entry name" value="HD/PDEase_dom"/>
</dbReference>
<dbReference type="InterPro" id="IPR043128">
    <property type="entry name" value="Rev_trsase/Diguanyl_cyclase"/>
</dbReference>
<feature type="domain" description="PAS" evidence="2">
    <location>
        <begin position="409"/>
        <end position="463"/>
    </location>
</feature>
<dbReference type="PROSITE" id="PS51832">
    <property type="entry name" value="HD_GYP"/>
    <property type="match status" value="1"/>
</dbReference>
<dbReference type="Gene3D" id="3.30.70.270">
    <property type="match status" value="1"/>
</dbReference>
<dbReference type="SMART" id="SM00267">
    <property type="entry name" value="GGDEF"/>
    <property type="match status" value="1"/>
</dbReference>
<dbReference type="EMBL" id="CM001441">
    <property type="protein sequence ID" value="EHQ91670.1"/>
    <property type="molecule type" value="Genomic_DNA"/>
</dbReference>
<feature type="coiled-coil region" evidence="1">
    <location>
        <begin position="204"/>
        <end position="284"/>
    </location>
</feature>
<dbReference type="Pfam" id="PF13426">
    <property type="entry name" value="PAS_9"/>
    <property type="match status" value="2"/>
</dbReference>
<dbReference type="STRING" id="768710.DesyoDRAFT_4721"/>
<gene>
    <name evidence="7" type="ORF">DesyoDRAFT_4721</name>
</gene>
<name>H5XYW4_9FIRM</name>
<dbReference type="InterPro" id="IPR001610">
    <property type="entry name" value="PAC"/>
</dbReference>
<dbReference type="HOGENOM" id="CLU_000445_92_4_9"/>
<reference evidence="7 8" key="1">
    <citation type="submission" date="2011-11" db="EMBL/GenBank/DDBJ databases">
        <title>The Noncontiguous Finished genome of Desulfosporosinus youngiae DSM 17734.</title>
        <authorList>
            <consortium name="US DOE Joint Genome Institute (JGI-PGF)"/>
            <person name="Lucas S."/>
            <person name="Han J."/>
            <person name="Lapidus A."/>
            <person name="Cheng J.-F."/>
            <person name="Goodwin L."/>
            <person name="Pitluck S."/>
            <person name="Peters L."/>
            <person name="Ovchinnikova G."/>
            <person name="Lu M."/>
            <person name="Land M.L."/>
            <person name="Hauser L."/>
            <person name="Pester M."/>
            <person name="Spring S."/>
            <person name="Ollivier B."/>
            <person name="Rattei T."/>
            <person name="Klenk H.-P."/>
            <person name="Wagner M."/>
            <person name="Loy A."/>
            <person name="Woyke T.J."/>
        </authorList>
    </citation>
    <scope>NUCLEOTIDE SEQUENCE [LARGE SCALE GENOMIC DNA]</scope>
    <source>
        <strain evidence="7 8">DSM 17734</strain>
    </source>
</reference>
<evidence type="ECO:0000259" key="6">
    <source>
        <dbReference type="PROSITE" id="PS51832"/>
    </source>
</evidence>
<dbReference type="PANTHER" id="PTHR43155">
    <property type="entry name" value="CYCLIC DI-GMP PHOSPHODIESTERASE PA4108-RELATED"/>
    <property type="match status" value="1"/>
</dbReference>
<protein>
    <submittedName>
        <fullName evidence="7">PAS domain S-box/diguanylate cyclase (GGDEF) domain-containing protein</fullName>
    </submittedName>
</protein>
<feature type="domain" description="HD-GYP" evidence="6">
    <location>
        <begin position="679"/>
        <end position="868"/>
    </location>
</feature>
<dbReference type="NCBIfam" id="TIGR00229">
    <property type="entry name" value="sensory_box"/>
    <property type="match status" value="2"/>
</dbReference>
<dbReference type="SUPFAM" id="SSF55785">
    <property type="entry name" value="PYP-like sensor domain (PAS domain)"/>
    <property type="match status" value="2"/>
</dbReference>
<dbReference type="Pfam" id="PF00990">
    <property type="entry name" value="GGDEF"/>
    <property type="match status" value="1"/>
</dbReference>
<dbReference type="PROSITE" id="PS50113">
    <property type="entry name" value="PAC"/>
    <property type="match status" value="1"/>
</dbReference>
<dbReference type="SUPFAM" id="SSF55073">
    <property type="entry name" value="Nucleotide cyclase"/>
    <property type="match status" value="1"/>
</dbReference>
<evidence type="ECO:0000259" key="3">
    <source>
        <dbReference type="PROSITE" id="PS50113"/>
    </source>
</evidence>
<dbReference type="Gene3D" id="1.10.3210.10">
    <property type="entry name" value="Hypothetical protein af1432"/>
    <property type="match status" value="1"/>
</dbReference>
<dbReference type="RefSeq" id="WP_007786704.1">
    <property type="nucleotide sequence ID" value="NZ_CM001441.1"/>
</dbReference>
<dbReference type="CDD" id="cd00077">
    <property type="entry name" value="HDc"/>
    <property type="match status" value="1"/>
</dbReference>
<dbReference type="Pfam" id="PF13487">
    <property type="entry name" value="HD_5"/>
    <property type="match status" value="1"/>
</dbReference>
<dbReference type="OrthoDB" id="9798833at2"/>
<dbReference type="SUPFAM" id="SSF109604">
    <property type="entry name" value="HD-domain/PDEase-like"/>
    <property type="match status" value="1"/>
</dbReference>
<dbReference type="eggNOG" id="COG4936">
    <property type="taxonomic scope" value="Bacteria"/>
</dbReference>
<feature type="domain" description="PAS" evidence="2">
    <location>
        <begin position="288"/>
        <end position="336"/>
    </location>
</feature>
<dbReference type="SMART" id="SM00091">
    <property type="entry name" value="PAS"/>
    <property type="match status" value="2"/>
</dbReference>
<dbReference type="CDD" id="cd00130">
    <property type="entry name" value="PAS"/>
    <property type="match status" value="2"/>
</dbReference>
<evidence type="ECO:0000256" key="1">
    <source>
        <dbReference type="SAM" id="Coils"/>
    </source>
</evidence>
<accession>H5XYW4</accession>
<dbReference type="InterPro" id="IPR000160">
    <property type="entry name" value="GGDEF_dom"/>
</dbReference>
<dbReference type="CDD" id="cd01949">
    <property type="entry name" value="GGDEF"/>
    <property type="match status" value="1"/>
</dbReference>
<organism evidence="7 8">
    <name type="scientific">Desulfosporosinus youngiae DSM 17734</name>
    <dbReference type="NCBI Taxonomy" id="768710"/>
    <lineage>
        <taxon>Bacteria</taxon>
        <taxon>Bacillati</taxon>
        <taxon>Bacillota</taxon>
        <taxon>Clostridia</taxon>
        <taxon>Eubacteriales</taxon>
        <taxon>Desulfitobacteriaceae</taxon>
        <taxon>Desulfosporosinus</taxon>
    </lineage>
</organism>
<dbReference type="InterPro" id="IPR029787">
    <property type="entry name" value="Nucleotide_cyclase"/>
</dbReference>
<dbReference type="Pfam" id="PF10114">
    <property type="entry name" value="PocR"/>
    <property type="match status" value="1"/>
</dbReference>
<feature type="domain" description="HD" evidence="5">
    <location>
        <begin position="701"/>
        <end position="823"/>
    </location>
</feature>